<dbReference type="Gene3D" id="3.40.50.12370">
    <property type="match status" value="1"/>
</dbReference>
<reference evidence="4" key="1">
    <citation type="journal article" date="2019" name="Int. J. Syst. Evol. Microbiol.">
        <title>The Global Catalogue of Microorganisms (GCM) 10K type strain sequencing project: providing services to taxonomists for standard genome sequencing and annotation.</title>
        <authorList>
            <consortium name="The Broad Institute Genomics Platform"/>
            <consortium name="The Broad Institute Genome Sequencing Center for Infectious Disease"/>
            <person name="Wu L."/>
            <person name="Ma J."/>
        </authorList>
    </citation>
    <scope>NUCLEOTIDE SEQUENCE [LARGE SCALE GENOMIC DNA]</scope>
    <source>
        <strain evidence="4">CGMCC 1.10106</strain>
    </source>
</reference>
<comment type="similarity">
    <text evidence="1">Belongs to the universal stress protein A family.</text>
</comment>
<dbReference type="PRINTS" id="PR01438">
    <property type="entry name" value="UNVRSLSTRESS"/>
</dbReference>
<evidence type="ECO:0000259" key="2">
    <source>
        <dbReference type="Pfam" id="PF00582"/>
    </source>
</evidence>
<dbReference type="CDD" id="cd00293">
    <property type="entry name" value="USP-like"/>
    <property type="match status" value="1"/>
</dbReference>
<dbReference type="RefSeq" id="WP_188445879.1">
    <property type="nucleotide sequence ID" value="NZ_BMDW01000005.1"/>
</dbReference>
<dbReference type="InterPro" id="IPR006015">
    <property type="entry name" value="Universal_stress_UspA"/>
</dbReference>
<keyword evidence="4" id="KW-1185">Reference proteome</keyword>
<dbReference type="Pfam" id="PF00582">
    <property type="entry name" value="Usp"/>
    <property type="match status" value="1"/>
</dbReference>
<evidence type="ECO:0000313" key="4">
    <source>
        <dbReference type="Proteomes" id="UP000618591"/>
    </source>
</evidence>
<dbReference type="Proteomes" id="UP000618591">
    <property type="component" value="Unassembled WGS sequence"/>
</dbReference>
<evidence type="ECO:0000256" key="1">
    <source>
        <dbReference type="ARBA" id="ARBA00008791"/>
    </source>
</evidence>
<comment type="caution">
    <text evidence="3">The sequence shown here is derived from an EMBL/GenBank/DDBJ whole genome shotgun (WGS) entry which is preliminary data.</text>
</comment>
<organism evidence="3 4">
    <name type="scientific">Sphingomonas psychrolutea</name>
    <dbReference type="NCBI Taxonomy" id="1259676"/>
    <lineage>
        <taxon>Bacteria</taxon>
        <taxon>Pseudomonadati</taxon>
        <taxon>Pseudomonadota</taxon>
        <taxon>Alphaproteobacteria</taxon>
        <taxon>Sphingomonadales</taxon>
        <taxon>Sphingomonadaceae</taxon>
        <taxon>Sphingomonas</taxon>
    </lineage>
</organism>
<dbReference type="EMBL" id="BMDW01000005">
    <property type="protein sequence ID" value="GGA42572.1"/>
    <property type="molecule type" value="Genomic_DNA"/>
</dbReference>
<feature type="domain" description="UspA" evidence="2">
    <location>
        <begin position="222"/>
        <end position="274"/>
    </location>
</feature>
<proteinExistence type="inferred from homology"/>
<sequence>MIKDILLVIDDSVRADPIIHAACALAERLAATLTIEILSAGPILIPTLAPMTEMYIPTAELARDQAVRIEAVSAMVATSNATVRVVGLHDDLFMLADRTGKAGPIADLILIGDADLWAVAWLRGRIAETVVMGSGTPLIILSGATSLAPVHHAMIGWKDTSEARRALHDLIAVITPHAKVDVVGVGRNEAALPAILDSTDEVVRHLRAHGFDATPHAIAANGQSDAEALQGFALRQGADLLAVGAFGHSRLREVVFGGVTRALIEHPRLPVLLSR</sequence>
<evidence type="ECO:0000313" key="3">
    <source>
        <dbReference type="EMBL" id="GGA42572.1"/>
    </source>
</evidence>
<accession>A0ABQ1GF99</accession>
<dbReference type="InterPro" id="IPR006016">
    <property type="entry name" value="UspA"/>
</dbReference>
<gene>
    <name evidence="3" type="ORF">GCM10011395_11080</name>
</gene>
<protein>
    <submittedName>
        <fullName evidence="3">Universal stress protein</fullName>
    </submittedName>
</protein>
<dbReference type="SUPFAM" id="SSF52402">
    <property type="entry name" value="Adenine nucleotide alpha hydrolases-like"/>
    <property type="match status" value="2"/>
</dbReference>
<name>A0ABQ1GF99_9SPHN</name>